<reference evidence="1" key="1">
    <citation type="submission" date="2020-03" db="EMBL/GenBank/DDBJ databases">
        <title>The deep terrestrial virosphere.</title>
        <authorList>
            <person name="Holmfeldt K."/>
            <person name="Nilsson E."/>
            <person name="Simone D."/>
            <person name="Lopez-Fernandez M."/>
            <person name="Wu X."/>
            <person name="de Brujin I."/>
            <person name="Lundin D."/>
            <person name="Andersson A."/>
            <person name="Bertilsson S."/>
            <person name="Dopson M."/>
        </authorList>
    </citation>
    <scope>NUCLEOTIDE SEQUENCE</scope>
    <source>
        <strain evidence="2">MM415A00444</strain>
        <strain evidence="1">MM415B00464</strain>
    </source>
</reference>
<evidence type="ECO:0000313" key="1">
    <source>
        <dbReference type="EMBL" id="QJA64818.1"/>
    </source>
</evidence>
<protein>
    <submittedName>
        <fullName evidence="1">Uncharacterized protein</fullName>
    </submittedName>
</protein>
<dbReference type="EMBL" id="MT141527">
    <property type="protein sequence ID" value="QJA64818.1"/>
    <property type="molecule type" value="Genomic_DNA"/>
</dbReference>
<evidence type="ECO:0000313" key="2">
    <source>
        <dbReference type="EMBL" id="QJA82088.1"/>
    </source>
</evidence>
<sequence>MALTTAEQFLTVMGDKVVGCWKITGDASTTTVDLPVGTIDAAWCMDTDATVTRVTWSGGTVTFTTTPLVGAFYVYFIGTA</sequence>
<dbReference type="EMBL" id="MT142479">
    <property type="protein sequence ID" value="QJA82088.1"/>
    <property type="molecule type" value="Genomic_DNA"/>
</dbReference>
<dbReference type="AlphaFoldDB" id="A0A6M3J5M7"/>
<gene>
    <name evidence="2" type="ORF">MM415A00444_0003</name>
    <name evidence="1" type="ORF">MM415B00464_0017</name>
</gene>
<proteinExistence type="predicted"/>
<name>A0A6M3J5M7_9ZZZZ</name>
<accession>A0A6M3J5M7</accession>
<organism evidence="1">
    <name type="scientific">viral metagenome</name>
    <dbReference type="NCBI Taxonomy" id="1070528"/>
    <lineage>
        <taxon>unclassified sequences</taxon>
        <taxon>metagenomes</taxon>
        <taxon>organismal metagenomes</taxon>
    </lineage>
</organism>